<reference evidence="1 2" key="2">
    <citation type="journal article" date="2022" name="Mol. Ecol. Resour.">
        <title>The genomes of chicory, endive, great burdock and yacon provide insights into Asteraceae paleo-polyploidization history and plant inulin production.</title>
        <authorList>
            <person name="Fan W."/>
            <person name="Wang S."/>
            <person name="Wang H."/>
            <person name="Wang A."/>
            <person name="Jiang F."/>
            <person name="Liu H."/>
            <person name="Zhao H."/>
            <person name="Xu D."/>
            <person name="Zhang Y."/>
        </authorList>
    </citation>
    <scope>NUCLEOTIDE SEQUENCE [LARGE SCALE GENOMIC DNA]</scope>
    <source>
        <strain evidence="2">cv. Punajuju</strain>
        <tissue evidence="1">Leaves</tissue>
    </source>
</reference>
<organism evidence="1 2">
    <name type="scientific">Cichorium intybus</name>
    <name type="common">Chicory</name>
    <dbReference type="NCBI Taxonomy" id="13427"/>
    <lineage>
        <taxon>Eukaryota</taxon>
        <taxon>Viridiplantae</taxon>
        <taxon>Streptophyta</taxon>
        <taxon>Embryophyta</taxon>
        <taxon>Tracheophyta</taxon>
        <taxon>Spermatophyta</taxon>
        <taxon>Magnoliopsida</taxon>
        <taxon>eudicotyledons</taxon>
        <taxon>Gunneridae</taxon>
        <taxon>Pentapetalae</taxon>
        <taxon>asterids</taxon>
        <taxon>campanulids</taxon>
        <taxon>Asterales</taxon>
        <taxon>Asteraceae</taxon>
        <taxon>Cichorioideae</taxon>
        <taxon>Cichorieae</taxon>
        <taxon>Cichoriinae</taxon>
        <taxon>Cichorium</taxon>
    </lineage>
</organism>
<accession>A0ACB9F367</accession>
<proteinExistence type="predicted"/>
<protein>
    <submittedName>
        <fullName evidence="1">Uncharacterized protein</fullName>
    </submittedName>
</protein>
<evidence type="ECO:0000313" key="2">
    <source>
        <dbReference type="Proteomes" id="UP001055811"/>
    </source>
</evidence>
<gene>
    <name evidence="1" type="ORF">L2E82_15374</name>
</gene>
<evidence type="ECO:0000313" key="1">
    <source>
        <dbReference type="EMBL" id="KAI3765343.1"/>
    </source>
</evidence>
<name>A0ACB9F367_CICIN</name>
<keyword evidence="2" id="KW-1185">Reference proteome</keyword>
<dbReference type="EMBL" id="CM042011">
    <property type="protein sequence ID" value="KAI3765343.1"/>
    <property type="molecule type" value="Genomic_DNA"/>
</dbReference>
<comment type="caution">
    <text evidence="1">The sequence shown here is derived from an EMBL/GenBank/DDBJ whole genome shotgun (WGS) entry which is preliminary data.</text>
</comment>
<reference evidence="2" key="1">
    <citation type="journal article" date="2022" name="Mol. Ecol. Resour.">
        <title>The genomes of chicory, endive, great burdock and yacon provide insights into Asteraceae palaeo-polyploidization history and plant inulin production.</title>
        <authorList>
            <person name="Fan W."/>
            <person name="Wang S."/>
            <person name="Wang H."/>
            <person name="Wang A."/>
            <person name="Jiang F."/>
            <person name="Liu H."/>
            <person name="Zhao H."/>
            <person name="Xu D."/>
            <person name="Zhang Y."/>
        </authorList>
    </citation>
    <scope>NUCLEOTIDE SEQUENCE [LARGE SCALE GENOMIC DNA]</scope>
    <source>
        <strain evidence="2">cv. Punajuju</strain>
    </source>
</reference>
<dbReference type="Proteomes" id="UP001055811">
    <property type="component" value="Linkage Group LG03"/>
</dbReference>
<sequence>MKYLGGLFLALEFRYAAEAKKFLDNQSYWSDWFKWVKLGEYDLRFECVAWLKIIGLPIPLWDEENFSKIVSNFGQDNEDEMEEGEINDDKSVDDGPPVNMANESTSPERIKINEESPAVEVVESPLEHEKNKDTGNEILARDSSTTPNSKVNGERTFLNGPIENLVPSGWFGSFPSNMDRTNNQSNCPGTDPCNTFPGGSSVKRKWAEFTSHHSLPIRPFSLDEDLQVGSQCRNDTSTGGSIELDSDSSQSHSNEVEATAHVGSEVGFQIDAGNVILNEVLLKVESYIG</sequence>